<organism evidence="3 4">
    <name type="scientific">Quercus suber</name>
    <name type="common">Cork oak</name>
    <dbReference type="NCBI Taxonomy" id="58331"/>
    <lineage>
        <taxon>Eukaryota</taxon>
        <taxon>Viridiplantae</taxon>
        <taxon>Streptophyta</taxon>
        <taxon>Embryophyta</taxon>
        <taxon>Tracheophyta</taxon>
        <taxon>Spermatophyta</taxon>
        <taxon>Magnoliopsida</taxon>
        <taxon>eudicotyledons</taxon>
        <taxon>Gunneridae</taxon>
        <taxon>Pentapetalae</taxon>
        <taxon>rosids</taxon>
        <taxon>fabids</taxon>
        <taxon>Fagales</taxon>
        <taxon>Fagaceae</taxon>
        <taxon>Quercus</taxon>
    </lineage>
</organism>
<evidence type="ECO:0000313" key="4">
    <source>
        <dbReference type="Proteomes" id="UP000237347"/>
    </source>
</evidence>
<keyword evidence="2" id="KW-0472">Membrane</keyword>
<dbReference type="AlphaFoldDB" id="A0AAW0K2T5"/>
<evidence type="ECO:0000256" key="2">
    <source>
        <dbReference type="SAM" id="Phobius"/>
    </source>
</evidence>
<keyword evidence="2" id="KW-0812">Transmembrane</keyword>
<keyword evidence="2" id="KW-1133">Transmembrane helix</keyword>
<evidence type="ECO:0000256" key="1">
    <source>
        <dbReference type="SAM" id="MobiDB-lite"/>
    </source>
</evidence>
<feature type="transmembrane region" description="Helical" evidence="2">
    <location>
        <begin position="153"/>
        <end position="173"/>
    </location>
</feature>
<feature type="region of interest" description="Disordered" evidence="1">
    <location>
        <begin position="1"/>
        <end position="30"/>
    </location>
</feature>
<comment type="caution">
    <text evidence="3">The sequence shown here is derived from an EMBL/GenBank/DDBJ whole genome shotgun (WGS) entry which is preliminary data.</text>
</comment>
<gene>
    <name evidence="3" type="ORF">CFP56_026244</name>
</gene>
<protein>
    <submittedName>
        <fullName evidence="3">Uncharacterized protein</fullName>
    </submittedName>
</protein>
<reference evidence="3 4" key="1">
    <citation type="journal article" date="2018" name="Sci. Data">
        <title>The draft genome sequence of cork oak.</title>
        <authorList>
            <person name="Ramos A.M."/>
            <person name="Usie A."/>
            <person name="Barbosa P."/>
            <person name="Barros P.M."/>
            <person name="Capote T."/>
            <person name="Chaves I."/>
            <person name="Simoes F."/>
            <person name="Abreu I."/>
            <person name="Carrasquinho I."/>
            <person name="Faro C."/>
            <person name="Guimaraes J.B."/>
            <person name="Mendonca D."/>
            <person name="Nobrega F."/>
            <person name="Rodrigues L."/>
            <person name="Saibo N.J.M."/>
            <person name="Varela M.C."/>
            <person name="Egas C."/>
            <person name="Matos J."/>
            <person name="Miguel C.M."/>
            <person name="Oliveira M.M."/>
            <person name="Ricardo C.P."/>
            <person name="Goncalves S."/>
        </authorList>
    </citation>
    <scope>NUCLEOTIDE SEQUENCE [LARGE SCALE GENOMIC DNA]</scope>
    <source>
        <strain evidence="4">cv. HL8</strain>
    </source>
</reference>
<name>A0AAW0K2T5_QUESU</name>
<feature type="transmembrane region" description="Helical" evidence="2">
    <location>
        <begin position="114"/>
        <end position="133"/>
    </location>
</feature>
<evidence type="ECO:0000313" key="3">
    <source>
        <dbReference type="EMBL" id="KAK7832626.1"/>
    </source>
</evidence>
<accession>A0AAW0K2T5</accession>
<proteinExistence type="predicted"/>
<dbReference type="Proteomes" id="UP000237347">
    <property type="component" value="Unassembled WGS sequence"/>
</dbReference>
<keyword evidence="4" id="KW-1185">Reference proteome</keyword>
<dbReference type="EMBL" id="PKMF04000420">
    <property type="protein sequence ID" value="KAK7832626.1"/>
    <property type="molecule type" value="Genomic_DNA"/>
</dbReference>
<sequence>MGSKQLRFKGGSKSSKRSQTKDNGDSLPSFGGSVVDDSSLRLLCDPWVTKTSPFPFPLPLDPVTSTEEKMEIGSDIMWILTRSEGIIKQLYTSYGGRDVPPCNKHSRFAAWVRYFENFEGTLVCHAAFVVYWLSRYVLTESPFDHIKAYLFPLAILLAYGESFTMGIIIWMLFTFPKWRDTILCRVWAWECALPLVTYAHSVTAVRKHYPPSPKNNQLEFLQKFCESLPILLKWIGVKSPLLSWVELMDREADFIWHPYVSVPDGFSLALLDEDVEFDVSAYSSLLARTPLWLFLCGPSGSWAWYNPHRGVPSENPVVLDHEHSMTPFVLQNGRSCLNKAPLLALIPENPRVRVLSRRACQY</sequence>